<dbReference type="InterPro" id="IPR033462">
    <property type="entry name" value="Cache_3-Cache_2"/>
</dbReference>
<dbReference type="PANTHER" id="PTHR32089:SF120">
    <property type="entry name" value="METHYL-ACCEPTING CHEMOTAXIS PROTEIN TLPQ"/>
    <property type="match status" value="1"/>
</dbReference>
<evidence type="ECO:0000256" key="3">
    <source>
        <dbReference type="PROSITE-ProRule" id="PRU00284"/>
    </source>
</evidence>
<dbReference type="Proteomes" id="UP000469724">
    <property type="component" value="Unassembled WGS sequence"/>
</dbReference>
<feature type="coiled-coil region" evidence="4">
    <location>
        <begin position="724"/>
        <end position="751"/>
    </location>
</feature>
<dbReference type="Gene3D" id="1.10.287.950">
    <property type="entry name" value="Methyl-accepting chemotaxis protein"/>
    <property type="match status" value="1"/>
</dbReference>
<dbReference type="EMBL" id="JAAGRQ010000002">
    <property type="protein sequence ID" value="NDY55237.1"/>
    <property type="molecule type" value="Genomic_DNA"/>
</dbReference>
<evidence type="ECO:0000256" key="1">
    <source>
        <dbReference type="ARBA" id="ARBA00023224"/>
    </source>
</evidence>
<evidence type="ECO:0000259" key="7">
    <source>
        <dbReference type="PROSITE" id="PS50111"/>
    </source>
</evidence>
<reference evidence="8 9" key="1">
    <citation type="submission" date="2020-02" db="EMBL/GenBank/DDBJ databases">
        <title>Comparative genomics of sulfur disproportionating microorganisms.</title>
        <authorList>
            <person name="Ward L.M."/>
            <person name="Bertran E."/>
            <person name="Johnston D.T."/>
        </authorList>
    </citation>
    <scope>NUCLEOTIDE SEQUENCE [LARGE SCALE GENOMIC DNA]</scope>
    <source>
        <strain evidence="8 9">DSM 3696</strain>
    </source>
</reference>
<dbReference type="Pfam" id="PF17201">
    <property type="entry name" value="Cache_3-Cache_2"/>
    <property type="match status" value="1"/>
</dbReference>
<keyword evidence="4" id="KW-0175">Coiled coil</keyword>
<accession>A0A7K3NGM7</accession>
<dbReference type="SUPFAM" id="SSF103190">
    <property type="entry name" value="Sensory domain-like"/>
    <property type="match status" value="1"/>
</dbReference>
<gene>
    <name evidence="8" type="ORF">G3N56_00565</name>
</gene>
<keyword evidence="5" id="KW-0472">Membrane</keyword>
<keyword evidence="9" id="KW-1185">Reference proteome</keyword>
<evidence type="ECO:0000256" key="5">
    <source>
        <dbReference type="SAM" id="Phobius"/>
    </source>
</evidence>
<keyword evidence="6" id="KW-0732">Signal</keyword>
<dbReference type="AlphaFoldDB" id="A0A7K3NGM7"/>
<feature type="transmembrane region" description="Helical" evidence="5">
    <location>
        <begin position="374"/>
        <end position="396"/>
    </location>
</feature>
<dbReference type="SMART" id="SM00283">
    <property type="entry name" value="MA"/>
    <property type="match status" value="1"/>
</dbReference>
<dbReference type="Gene3D" id="3.30.450.20">
    <property type="entry name" value="PAS domain"/>
    <property type="match status" value="1"/>
</dbReference>
<organism evidence="8 9">
    <name type="scientific">Desulfolutivibrio sulfodismutans</name>
    <dbReference type="NCBI Taxonomy" id="63561"/>
    <lineage>
        <taxon>Bacteria</taxon>
        <taxon>Pseudomonadati</taxon>
        <taxon>Thermodesulfobacteriota</taxon>
        <taxon>Desulfovibrionia</taxon>
        <taxon>Desulfovibrionales</taxon>
        <taxon>Desulfovibrionaceae</taxon>
        <taxon>Desulfolutivibrio</taxon>
    </lineage>
</organism>
<dbReference type="GO" id="GO:0007165">
    <property type="term" value="P:signal transduction"/>
    <property type="evidence" value="ECO:0007669"/>
    <property type="project" value="UniProtKB-KW"/>
</dbReference>
<keyword evidence="5" id="KW-1133">Transmembrane helix</keyword>
<dbReference type="InterPro" id="IPR029151">
    <property type="entry name" value="Sensor-like_sf"/>
</dbReference>
<dbReference type="InterPro" id="IPR004089">
    <property type="entry name" value="MCPsignal_dom"/>
</dbReference>
<dbReference type="Pfam" id="PF00015">
    <property type="entry name" value="MCPsignal"/>
    <property type="match status" value="1"/>
</dbReference>
<keyword evidence="5" id="KW-0812">Transmembrane</keyword>
<comment type="caution">
    <text evidence="8">The sequence shown here is derived from an EMBL/GenBank/DDBJ whole genome shotgun (WGS) entry which is preliminary data.</text>
</comment>
<dbReference type="SUPFAM" id="SSF58104">
    <property type="entry name" value="Methyl-accepting chemotaxis protein (MCP) signaling domain"/>
    <property type="match status" value="1"/>
</dbReference>
<evidence type="ECO:0000313" key="9">
    <source>
        <dbReference type="Proteomes" id="UP000469724"/>
    </source>
</evidence>
<evidence type="ECO:0000313" key="8">
    <source>
        <dbReference type="EMBL" id="NDY55237.1"/>
    </source>
</evidence>
<dbReference type="GO" id="GO:0016020">
    <property type="term" value="C:membrane"/>
    <property type="evidence" value="ECO:0007669"/>
    <property type="project" value="InterPro"/>
</dbReference>
<protein>
    <submittedName>
        <fullName evidence="8">Methyl-accepting chemotaxis protein</fullName>
    </submittedName>
</protein>
<evidence type="ECO:0000256" key="6">
    <source>
        <dbReference type="SAM" id="SignalP"/>
    </source>
</evidence>
<evidence type="ECO:0000256" key="2">
    <source>
        <dbReference type="ARBA" id="ARBA00029447"/>
    </source>
</evidence>
<comment type="similarity">
    <text evidence="2">Belongs to the methyl-accepting chemotaxis (MCP) protein family.</text>
</comment>
<dbReference type="PANTHER" id="PTHR32089">
    <property type="entry name" value="METHYL-ACCEPTING CHEMOTAXIS PROTEIN MCPB"/>
    <property type="match status" value="1"/>
</dbReference>
<dbReference type="PROSITE" id="PS50111">
    <property type="entry name" value="CHEMOTAXIS_TRANSDUC_2"/>
    <property type="match status" value="1"/>
</dbReference>
<feature type="domain" description="Methyl-accepting transducer" evidence="7">
    <location>
        <begin position="478"/>
        <end position="714"/>
    </location>
</feature>
<proteinExistence type="inferred from homology"/>
<dbReference type="RefSeq" id="WP_163300292.1">
    <property type="nucleotide sequence ID" value="NZ_JAAGRQ010000002.1"/>
</dbReference>
<evidence type="ECO:0000256" key="4">
    <source>
        <dbReference type="SAM" id="Coils"/>
    </source>
</evidence>
<feature type="chain" id="PRO_5029859002" evidence="6">
    <location>
        <begin position="24"/>
        <end position="752"/>
    </location>
</feature>
<keyword evidence="1 3" id="KW-0807">Transducer</keyword>
<sequence>MRLHALFAALTMKAKLIAMVAVAAVLPVVMAVGTAVVTDTTVAKTMTEELENMIRDNLSQIARDVYGLARSTNYFLEDEVRESAVVAAEYVATLGGFSLGVEKSVWEVAPEESSQSKVRLELPELLAGGAWVGQNTSKDEHSLVVDDVKRLTGEECTIYQRMNADGDMLRVASSIIRPDGLRSGVGVYIPAKNASEGMSSLIATVLKGETFRGKVYVQGMDYMVEYAPIRDFRGDIIGMMGVGLAVEEMKSLRRAVMETKVGKTGYVWVLGGKGRDRGRYLISKDGAQDGQSVWDARDAEGRYFVHGMVERVMAAPPGEVVFAHYLWQNPGDSAPRRKVAALVYYAPWDWVIGASMYEDDYFGVREKILSSLGAFRTSLIGGGVLVLAVIIPLAVYTGTRLTRPIETITAISQKIAAGDLHGADADFKEFTQDCLGKTVEEIDDPGAELPASETGRLIFSIRRMTRNLTSLVRQVRESGIQVTASATQIAASAKEVEATVTEQAASTSEVNAVSSQISSTSVELVGTLQDVGRSVAEAGAMAGQGREGLAGMEGAMRHLMDSTAFVSSKLAVISDKANTIGAVVTAINKVADQTNLLSLNAAIEAEKAGEYGRGFSVVAREIRRLADQTAAAALDIEGMVGQMQSAVSAEVMEMDKFSEEVRRGVMEVAAISARFGEIIAGVQALSPRFATVEEGMRTQSLGAGQISEAMGQLTVAAGQTKDSIMEFNHAAKRLNEAVQGLQGEVSKFRLEA</sequence>
<feature type="signal peptide" evidence="6">
    <location>
        <begin position="1"/>
        <end position="23"/>
    </location>
</feature>
<name>A0A7K3NGM7_9BACT</name>